<feature type="transmembrane region" description="Helical" evidence="7">
    <location>
        <begin position="494"/>
        <end position="512"/>
    </location>
</feature>
<evidence type="ECO:0000256" key="2">
    <source>
        <dbReference type="ARBA" id="ARBA00022448"/>
    </source>
</evidence>
<feature type="transmembrane region" description="Helical" evidence="7">
    <location>
        <begin position="118"/>
        <end position="142"/>
    </location>
</feature>
<feature type="transmembrane region" description="Helical" evidence="7">
    <location>
        <begin position="154"/>
        <end position="174"/>
    </location>
</feature>
<dbReference type="Gene3D" id="1.20.1250.20">
    <property type="entry name" value="MFS general substrate transporter like domains"/>
    <property type="match status" value="1"/>
</dbReference>
<evidence type="ECO:0000256" key="1">
    <source>
        <dbReference type="ARBA" id="ARBA00004141"/>
    </source>
</evidence>
<feature type="transmembrane region" description="Helical" evidence="7">
    <location>
        <begin position="21"/>
        <end position="47"/>
    </location>
</feature>
<feature type="transmembrane region" description="Helical" evidence="7">
    <location>
        <begin position="364"/>
        <end position="383"/>
    </location>
</feature>
<dbReference type="Proteomes" id="UP000799778">
    <property type="component" value="Unassembled WGS sequence"/>
</dbReference>
<gene>
    <name evidence="9" type="ORF">BU24DRAFT_361367</name>
</gene>
<keyword evidence="4 7" id="KW-1133">Transmembrane helix</keyword>
<dbReference type="CDD" id="cd17330">
    <property type="entry name" value="MFS_SLC46_TetA_like"/>
    <property type="match status" value="1"/>
</dbReference>
<dbReference type="AlphaFoldDB" id="A0A6A5Y6A4"/>
<feature type="transmembrane region" description="Helical" evidence="7">
    <location>
        <begin position="194"/>
        <end position="216"/>
    </location>
</feature>
<dbReference type="RefSeq" id="XP_033389165.1">
    <property type="nucleotide sequence ID" value="XM_033524142.1"/>
</dbReference>
<feature type="transmembrane region" description="Helical" evidence="7">
    <location>
        <begin position="395"/>
        <end position="414"/>
    </location>
</feature>
<keyword evidence="10" id="KW-1185">Reference proteome</keyword>
<feature type="transmembrane region" description="Helical" evidence="7">
    <location>
        <begin position="313"/>
        <end position="338"/>
    </location>
</feature>
<accession>A0A6A5Y6A4</accession>
<dbReference type="PROSITE" id="PS50850">
    <property type="entry name" value="MFS"/>
    <property type="match status" value="1"/>
</dbReference>
<dbReference type="SUPFAM" id="SSF103473">
    <property type="entry name" value="MFS general substrate transporter"/>
    <property type="match status" value="1"/>
</dbReference>
<evidence type="ECO:0000256" key="5">
    <source>
        <dbReference type="ARBA" id="ARBA00023136"/>
    </source>
</evidence>
<evidence type="ECO:0000256" key="7">
    <source>
        <dbReference type="SAM" id="Phobius"/>
    </source>
</evidence>
<dbReference type="GO" id="GO:0022857">
    <property type="term" value="F:transmembrane transporter activity"/>
    <property type="evidence" value="ECO:0007669"/>
    <property type="project" value="InterPro"/>
</dbReference>
<proteinExistence type="predicted"/>
<dbReference type="InterPro" id="IPR011701">
    <property type="entry name" value="MFS"/>
</dbReference>
<keyword evidence="3 7" id="KW-0812">Transmembrane</keyword>
<dbReference type="InterPro" id="IPR020846">
    <property type="entry name" value="MFS_dom"/>
</dbReference>
<keyword evidence="5 7" id="KW-0472">Membrane</keyword>
<dbReference type="EMBL" id="ML978066">
    <property type="protein sequence ID" value="KAF2020826.1"/>
    <property type="molecule type" value="Genomic_DNA"/>
</dbReference>
<feature type="domain" description="Major facilitator superfamily (MFS) profile" evidence="8">
    <location>
        <begin position="21"/>
        <end position="518"/>
    </location>
</feature>
<evidence type="ECO:0000259" key="8">
    <source>
        <dbReference type="PROSITE" id="PS50850"/>
    </source>
</evidence>
<keyword evidence="2" id="KW-0813">Transport</keyword>
<feature type="region of interest" description="Disordered" evidence="6">
    <location>
        <begin position="264"/>
        <end position="299"/>
    </location>
</feature>
<evidence type="ECO:0000313" key="10">
    <source>
        <dbReference type="Proteomes" id="UP000799778"/>
    </source>
</evidence>
<feature type="transmembrane region" description="Helical" evidence="7">
    <location>
        <begin position="93"/>
        <end position="112"/>
    </location>
</feature>
<feature type="transmembrane region" description="Helical" evidence="7">
    <location>
        <begin position="59"/>
        <end position="81"/>
    </location>
</feature>
<dbReference type="PANTHER" id="PTHR23504">
    <property type="entry name" value="MAJOR FACILITATOR SUPERFAMILY DOMAIN-CONTAINING PROTEIN 10"/>
    <property type="match status" value="1"/>
</dbReference>
<dbReference type="GeneID" id="54281539"/>
<comment type="subcellular location">
    <subcellularLocation>
        <location evidence="1">Membrane</location>
        <topology evidence="1">Multi-pass membrane protein</topology>
    </subcellularLocation>
</comment>
<dbReference type="InterPro" id="IPR036259">
    <property type="entry name" value="MFS_trans_sf"/>
</dbReference>
<dbReference type="OrthoDB" id="10262656at2759"/>
<dbReference type="Pfam" id="PF07690">
    <property type="entry name" value="MFS_1"/>
    <property type="match status" value="1"/>
</dbReference>
<evidence type="ECO:0000256" key="6">
    <source>
        <dbReference type="SAM" id="MobiDB-lite"/>
    </source>
</evidence>
<name>A0A6A5Y6A4_9PLEO</name>
<evidence type="ECO:0000256" key="4">
    <source>
        <dbReference type="ARBA" id="ARBA00022989"/>
    </source>
</evidence>
<sequence>MARHRGANTLLRDNTPFPTRQMAILALCRICEPIAFMSIFPYVYYMVGDFGIAHDEAQISVYAGMVTSAFAFAECASGVFWGRLSDRVGRKKVLLGGLFGTGLSMLLFGFAQNLPMALVARALGGLLNGNIGVLQTTVAELVTVEKHQPRAYSIMPFIWCLGTIIGASLGGILARPAISFPDTFAGTLFETYPYLLPNLVCAAVVIFGLTVGILFLEETHEDKKFEKDRGLEIGQWLLRKVWSKGTYTALTDKDASIDEMQAMLEGPGSPTYQSTSSSPTLCSSRSSIAEPPPFTLEKGSESSTVRSAFTKQVCLNIVGVGLLAFHTISLEQLIPILMSHPESTKKPELPFKFEGGFGFSTQKIGSILAVQGVLQMIAQVVVFPWVNKRIGSLRTFWITIATYPFLYVMAPYLALLPKPLRIPGIFVLLVWKVTAQSMSYPSLNMMLANAAPSKKVLGTLNGAAASSASVCRGFGPTIAGAVDSIGAGMGVSGLAWWVCAGVAATAWIPGAFMKEERRRPGFCNVDDVDDEELGLREALDDTDSDVDSIMTLTPEEDTVNSVLSK</sequence>
<organism evidence="9 10">
    <name type="scientific">Aaosphaeria arxii CBS 175.79</name>
    <dbReference type="NCBI Taxonomy" id="1450172"/>
    <lineage>
        <taxon>Eukaryota</taxon>
        <taxon>Fungi</taxon>
        <taxon>Dikarya</taxon>
        <taxon>Ascomycota</taxon>
        <taxon>Pezizomycotina</taxon>
        <taxon>Dothideomycetes</taxon>
        <taxon>Pleosporomycetidae</taxon>
        <taxon>Pleosporales</taxon>
        <taxon>Pleosporales incertae sedis</taxon>
        <taxon>Aaosphaeria</taxon>
    </lineage>
</organism>
<dbReference type="GO" id="GO:0016020">
    <property type="term" value="C:membrane"/>
    <property type="evidence" value="ECO:0007669"/>
    <property type="project" value="UniProtKB-SubCell"/>
</dbReference>
<evidence type="ECO:0000313" key="9">
    <source>
        <dbReference type="EMBL" id="KAF2020826.1"/>
    </source>
</evidence>
<reference evidence="9" key="1">
    <citation type="journal article" date="2020" name="Stud. Mycol.">
        <title>101 Dothideomycetes genomes: a test case for predicting lifestyles and emergence of pathogens.</title>
        <authorList>
            <person name="Haridas S."/>
            <person name="Albert R."/>
            <person name="Binder M."/>
            <person name="Bloem J."/>
            <person name="Labutti K."/>
            <person name="Salamov A."/>
            <person name="Andreopoulos B."/>
            <person name="Baker S."/>
            <person name="Barry K."/>
            <person name="Bills G."/>
            <person name="Bluhm B."/>
            <person name="Cannon C."/>
            <person name="Castanera R."/>
            <person name="Culley D."/>
            <person name="Daum C."/>
            <person name="Ezra D."/>
            <person name="Gonzalez J."/>
            <person name="Henrissat B."/>
            <person name="Kuo A."/>
            <person name="Liang C."/>
            <person name="Lipzen A."/>
            <person name="Lutzoni F."/>
            <person name="Magnuson J."/>
            <person name="Mondo S."/>
            <person name="Nolan M."/>
            <person name="Ohm R."/>
            <person name="Pangilinan J."/>
            <person name="Park H.-J."/>
            <person name="Ramirez L."/>
            <person name="Alfaro M."/>
            <person name="Sun H."/>
            <person name="Tritt A."/>
            <person name="Yoshinaga Y."/>
            <person name="Zwiers L.-H."/>
            <person name="Turgeon B."/>
            <person name="Goodwin S."/>
            <person name="Spatafora J."/>
            <person name="Crous P."/>
            <person name="Grigoriev I."/>
        </authorList>
    </citation>
    <scope>NUCLEOTIDE SEQUENCE</scope>
    <source>
        <strain evidence="9">CBS 175.79</strain>
    </source>
</reference>
<feature type="compositionally biased region" description="Low complexity" evidence="6">
    <location>
        <begin position="267"/>
        <end position="287"/>
    </location>
</feature>
<evidence type="ECO:0000256" key="3">
    <source>
        <dbReference type="ARBA" id="ARBA00022692"/>
    </source>
</evidence>
<protein>
    <submittedName>
        <fullName evidence="9">MFS general substrate transporter</fullName>
    </submittedName>
</protein>
<dbReference type="PANTHER" id="PTHR23504:SF15">
    <property type="entry name" value="MAJOR FACILITATOR SUPERFAMILY (MFS) PROFILE DOMAIN-CONTAINING PROTEIN"/>
    <property type="match status" value="1"/>
</dbReference>